<feature type="region of interest" description="Disordered" evidence="8">
    <location>
        <begin position="1168"/>
        <end position="1206"/>
    </location>
</feature>
<feature type="compositionally biased region" description="Polar residues" evidence="8">
    <location>
        <begin position="1755"/>
        <end position="1771"/>
    </location>
</feature>
<evidence type="ECO:0000256" key="1">
    <source>
        <dbReference type="ARBA" id="ARBA00004123"/>
    </source>
</evidence>
<feature type="compositionally biased region" description="Acidic residues" evidence="8">
    <location>
        <begin position="1682"/>
        <end position="1696"/>
    </location>
</feature>
<dbReference type="GO" id="GO:0006289">
    <property type="term" value="P:nucleotide-excision repair"/>
    <property type="evidence" value="ECO:0007669"/>
    <property type="project" value="InterPro"/>
</dbReference>
<protein>
    <recommendedName>
        <fullName evidence="9">BSD domain-containing protein</fullName>
    </recommendedName>
</protein>
<name>A0A7R8Z4D9_TIMDO</name>
<evidence type="ECO:0000256" key="6">
    <source>
        <dbReference type="ARBA" id="ARBA00023242"/>
    </source>
</evidence>
<feature type="region of interest" description="Disordered" evidence="8">
    <location>
        <begin position="1274"/>
        <end position="1338"/>
    </location>
</feature>
<keyword evidence="6" id="KW-0539">Nucleus</keyword>
<reference evidence="10" key="1">
    <citation type="submission" date="2020-11" db="EMBL/GenBank/DDBJ databases">
        <authorList>
            <person name="Tran Van P."/>
        </authorList>
    </citation>
    <scope>NUCLEOTIDE SEQUENCE</scope>
</reference>
<keyword evidence="3" id="KW-0677">Repeat</keyword>
<evidence type="ECO:0000256" key="4">
    <source>
        <dbReference type="ARBA" id="ARBA00023015"/>
    </source>
</evidence>
<dbReference type="InterPro" id="IPR011993">
    <property type="entry name" value="PH-like_dom_sf"/>
</dbReference>
<dbReference type="Gene3D" id="1.10.3970.10">
    <property type="entry name" value="BSD domain"/>
    <property type="match status" value="1"/>
</dbReference>
<feature type="compositionally biased region" description="Polar residues" evidence="8">
    <location>
        <begin position="987"/>
        <end position="1008"/>
    </location>
</feature>
<proteinExistence type="inferred from homology"/>
<keyword evidence="4" id="KW-0805">Transcription regulation</keyword>
<dbReference type="InterPro" id="IPR025451">
    <property type="entry name" value="DUF4211"/>
</dbReference>
<feature type="region of interest" description="Disordered" evidence="8">
    <location>
        <begin position="835"/>
        <end position="855"/>
    </location>
</feature>
<feature type="compositionally biased region" description="Basic and acidic residues" evidence="8">
    <location>
        <begin position="1549"/>
        <end position="1608"/>
    </location>
</feature>
<dbReference type="GO" id="GO:0006351">
    <property type="term" value="P:DNA-templated transcription"/>
    <property type="evidence" value="ECO:0007669"/>
    <property type="project" value="InterPro"/>
</dbReference>
<feature type="compositionally biased region" description="Low complexity" evidence="8">
    <location>
        <begin position="971"/>
        <end position="986"/>
    </location>
</feature>
<evidence type="ECO:0000256" key="5">
    <source>
        <dbReference type="ARBA" id="ARBA00023163"/>
    </source>
</evidence>
<sequence>MIGRKWGGCVEGVPMLLFAPGANYSNYGPEETHIFVMIKFDSAFVNALSLMTRSVVGMGSLFLQFPAAHVKCIATLEGYIHDGLEEPRKSLAMHCHLDKLHAPKSCIANHVAKCKSVRIVMPMHPAHTLELKDEAMCCRHTLISLANVLLQIGQVRYKKGDGTLYVMNERLAWMVDHRDMVSISPEGKPKIQLQVVLHDGSASTFHFVNHEGVAAQLKDRDNVKELLQQLLQKFKREVNKELEEKNRLLSENPALLQLYRDLVITQVISPEEFWSQHATQYTQKQAAQKQEVGVSGAFLADIKPQTDGCNGLRYNLTADIIECIFKTYPAVRKKHLEYVPHKLSESEFWTKFFQSHYFHRDRINTGTKDLFTECAKLDDQELKRDINAGIDDPMVDIASFEDQTLDDGYGAGMDKTAISQSGNIVHQSMIKRFNQHSIMVLKACQQNNLSSLRIQEKISYEDLDAAASSSDPQTKNSHLNLSRVERYLHGPMPAASISALGELMPGGALMRGFQEETLARIFKKNLDLKEYLEKSILTFLSVIVLNRALENWELKIHRTINGTCAIIIALDDGIKAYVCKDWQAWVMDPVGPWSAYAASYNRLAGSAGFQAAGGAGGAGEFVSPHHPLTTGNSGLGSHQGAGVPSTTSQLLLQAAHSSGQLGPGTTPSPFNPGGFLSPPPVGYDAVFSPLFHHASPKPAHYGSSLNRQALAQAQAQAVAAANKQASVESELSSLRENYSSAHHQTLASGGSFFDHQASSSSPSATLAWSHQNNAQLPSPFGILPHETVVTSSPGPVTKASSYDTFNAHFAAAHLNSQLNAVAEYKNAASNYLEKKASRSQSPAKPISSSASNVSAGNSSGNFFHQSATGSVSFAPDTRGDCSSLSVGGNFPGNKSQQISSASDFANAGTKSFSGSSSTGSSVHHQQQQSCIVSTASSTPTSKDYRIPQPPSRSSTTSIFLNAAQPTARGASSQSSEKQSRSAQQQQNFVPPTSKSSAATHHSIQTKAQSKIYPELGSSSERRDVTVQRPSSQGSQQGVAYSSVITRALTTTDNRQGGEFSGQKQQGGCWPETGERVQAQATSHHVRKSYPVGYGTAGGATMDLPQQAVPQQQQRVALGISERQQAYFDSTPGHQVTLQDLSSCRGDPMSIVKNLQTLQQQSCQLQVVEPPKQVEESPRPPVTKSSGGSKRRKSSDKTHTAAAGLNTSEAMSEYFTNRVPPPAHLNTNQQAQQNGGYFDFERWNLPPPPPKMFGAGTPHGGTPIHHVTTQHQSLMVPHPHHHPPPPLPYFPAFPLHHPAHHPPDFPPQEAVSGGPMTYDSSQSPGNGSYPPQEPPQEDQPKVIVPNIEEELGFLSENSTVTTGTSAVSSLEVKKPLAPPITPANPSTGFMASYMKFLQGERDSSPPPQNRGGRKTTWARTKIYQPEPPRPPSDASTTTTATTTTITTTTNTNTTSSTTASTTSAIKATTEVTPKKTEPPPVRTYDPQDDPRYFPLPKNDASRRSFSDSDDSDSELLKEKEKQRLLKEKAVRDKEAEDARKAAIAQKNALKKAEALARKAESSASKKKDGLTKRDGTAKKDQSTKKTDQSVKKGDAGSKKLEVTGPKKLDSATAAAQVVSKVGLTLNKNSAGSRRRGGGKAPSKKKQEQEEVDPLLLPPRREVSRRKAKEKTTIKQFLDRQESMDEDVDEPELVDSDSDPAWTPAAKDSSDEDAPRRRASRRNRSLVVGITTRSKRPRRTEDGFSSTDDLETMPLNKRQSSANHRSRGRSQSLKAVGNPVQPATKEGSVTIDDTDADMLPFKSGEFVVMKSDLNEEYPPIWRIDGKTLLQKYEPFDQNGKTLYRNISTYSGWTPQNRHIYQQVPVKFRVQNRLETIVEFMRTEMPVEDQEMIEKSMKETAKYQDNFEVYIQTLISQALDSNFLTEIFQEQDDYFLSNVKCVDEITEERKGRLLRVAQWKPSLSNSVGTWPCFNFITDLPADEKTGKLCVACDKAPVAVRVQMYGQPYNSTTLEGCQPDPKVASQKDFLVCAVCAGRVKLYNKVAHQKYLMYIECAKRVADKRLSDPKKDTTVILNELLADEAWLNQLFKTVRTSWAEIDKLEHQAKQTVPSSNKT</sequence>
<feature type="compositionally biased region" description="Low complexity" evidence="8">
    <location>
        <begin position="911"/>
        <end position="933"/>
    </location>
</feature>
<keyword evidence="7" id="KW-0175">Coiled coil</keyword>
<dbReference type="EMBL" id="OA564792">
    <property type="protein sequence ID" value="CAD7195571.1"/>
    <property type="molecule type" value="Genomic_DNA"/>
</dbReference>
<gene>
    <name evidence="10" type="ORF">TDIB3V08_LOCUS1954</name>
</gene>
<evidence type="ECO:0000313" key="10">
    <source>
        <dbReference type="EMBL" id="CAD7195571.1"/>
    </source>
</evidence>
<feature type="region of interest" description="Disordered" evidence="8">
    <location>
        <begin position="1398"/>
        <end position="1786"/>
    </location>
</feature>
<feature type="compositionally biased region" description="Basic residues" evidence="8">
    <location>
        <begin position="1631"/>
        <end position="1642"/>
    </location>
</feature>
<dbReference type="Pfam" id="PF13926">
    <property type="entry name" value="DUF4211"/>
    <property type="match status" value="1"/>
</dbReference>
<evidence type="ECO:0000256" key="2">
    <source>
        <dbReference type="ARBA" id="ARBA00009448"/>
    </source>
</evidence>
<dbReference type="Pfam" id="PF03909">
    <property type="entry name" value="BSD"/>
    <property type="match status" value="1"/>
</dbReference>
<evidence type="ECO:0000256" key="8">
    <source>
        <dbReference type="SAM" id="MobiDB-lite"/>
    </source>
</evidence>
<evidence type="ECO:0000259" key="9">
    <source>
        <dbReference type="PROSITE" id="PS50858"/>
    </source>
</evidence>
<organism evidence="10">
    <name type="scientific">Timema douglasi</name>
    <name type="common">Walking stick</name>
    <dbReference type="NCBI Taxonomy" id="61478"/>
    <lineage>
        <taxon>Eukaryota</taxon>
        <taxon>Metazoa</taxon>
        <taxon>Ecdysozoa</taxon>
        <taxon>Arthropoda</taxon>
        <taxon>Hexapoda</taxon>
        <taxon>Insecta</taxon>
        <taxon>Pterygota</taxon>
        <taxon>Neoptera</taxon>
        <taxon>Polyneoptera</taxon>
        <taxon>Phasmatodea</taxon>
        <taxon>Timematodea</taxon>
        <taxon>Timematoidea</taxon>
        <taxon>Timematidae</taxon>
        <taxon>Timema</taxon>
    </lineage>
</organism>
<dbReference type="Gene3D" id="2.30.29.30">
    <property type="entry name" value="Pleckstrin-homology domain (PH domain)/Phosphotyrosine-binding domain (PTB)"/>
    <property type="match status" value="1"/>
</dbReference>
<dbReference type="Gene3D" id="6.10.140.1200">
    <property type="match status" value="1"/>
</dbReference>
<comment type="similarity">
    <text evidence="2">Belongs to the TFB1 family.</text>
</comment>
<dbReference type="SUPFAM" id="SSF50729">
    <property type="entry name" value="PH domain-like"/>
    <property type="match status" value="1"/>
</dbReference>
<feature type="compositionally biased region" description="Polar residues" evidence="8">
    <location>
        <begin position="1027"/>
        <end position="1054"/>
    </location>
</feature>
<dbReference type="InterPro" id="IPR013876">
    <property type="entry name" value="TFIIH_BTF_p62_N"/>
</dbReference>
<accession>A0A7R8Z4D9</accession>
<keyword evidence="5" id="KW-0804">Transcription</keyword>
<dbReference type="PANTHER" id="PTHR12856">
    <property type="entry name" value="TRANSCRIPTION INITIATION FACTOR IIH-RELATED"/>
    <property type="match status" value="1"/>
</dbReference>
<dbReference type="InterPro" id="IPR027079">
    <property type="entry name" value="Tfb1/GTF2H1"/>
</dbReference>
<feature type="domain" description="BSD" evidence="9">
    <location>
        <begin position="308"/>
        <end position="360"/>
    </location>
</feature>
<evidence type="ECO:0000256" key="3">
    <source>
        <dbReference type="ARBA" id="ARBA00022737"/>
    </source>
</evidence>
<dbReference type="InterPro" id="IPR035925">
    <property type="entry name" value="BSD_dom_sf"/>
</dbReference>
<dbReference type="InterPro" id="IPR005607">
    <property type="entry name" value="BSD_dom"/>
</dbReference>
<feature type="coiled-coil region" evidence="7">
    <location>
        <begin position="213"/>
        <end position="251"/>
    </location>
</feature>
<dbReference type="GO" id="GO:0000439">
    <property type="term" value="C:transcription factor TFIIH core complex"/>
    <property type="evidence" value="ECO:0007669"/>
    <property type="project" value="InterPro"/>
</dbReference>
<dbReference type="Pfam" id="PF08567">
    <property type="entry name" value="PH_TFIIH"/>
    <property type="match status" value="1"/>
</dbReference>
<dbReference type="SMART" id="SM00751">
    <property type="entry name" value="BSD"/>
    <property type="match status" value="2"/>
</dbReference>
<feature type="region of interest" description="Disordered" evidence="8">
    <location>
        <begin position="905"/>
        <end position="1085"/>
    </location>
</feature>
<dbReference type="PROSITE" id="PS50858">
    <property type="entry name" value="BSD"/>
    <property type="match status" value="2"/>
</dbReference>
<dbReference type="CDD" id="cd13229">
    <property type="entry name" value="PH_TFIIH"/>
    <property type="match status" value="1"/>
</dbReference>
<comment type="subcellular location">
    <subcellularLocation>
        <location evidence="1">Nucleus</location>
    </subcellularLocation>
</comment>
<feature type="domain" description="BSD" evidence="9">
    <location>
        <begin position="230"/>
        <end position="277"/>
    </location>
</feature>
<feature type="compositionally biased region" description="Basic and acidic residues" evidence="8">
    <location>
        <begin position="1513"/>
        <end position="1539"/>
    </location>
</feature>
<feature type="compositionally biased region" description="Low complexity" evidence="8">
    <location>
        <begin position="1433"/>
        <end position="1470"/>
    </location>
</feature>
<evidence type="ECO:0000256" key="7">
    <source>
        <dbReference type="SAM" id="Coils"/>
    </source>
</evidence>
<dbReference type="SUPFAM" id="SSF140383">
    <property type="entry name" value="BSD domain-like"/>
    <property type="match status" value="2"/>
</dbReference>
<feature type="compositionally biased region" description="Basic and acidic residues" evidence="8">
    <location>
        <begin position="1668"/>
        <end position="1681"/>
    </location>
</feature>
<feature type="region of interest" description="Disordered" evidence="8">
    <location>
        <begin position="622"/>
        <end position="641"/>
    </location>
</feature>